<dbReference type="GO" id="GO:0004520">
    <property type="term" value="F:DNA endonuclease activity"/>
    <property type="evidence" value="ECO:0007669"/>
    <property type="project" value="TreeGrafter"/>
</dbReference>
<gene>
    <name evidence="2" type="ORF">EJ05DRAFT_536976</name>
</gene>
<dbReference type="PANTHER" id="PTHR28072">
    <property type="entry name" value="CRUCIFORM CUTTING ENDONUCLEASE 1, MITOCHONDRIAL-RELATED"/>
    <property type="match status" value="1"/>
</dbReference>
<dbReference type="GO" id="GO:0005739">
    <property type="term" value="C:mitochondrion"/>
    <property type="evidence" value="ECO:0007669"/>
    <property type="project" value="TreeGrafter"/>
</dbReference>
<dbReference type="Proteomes" id="UP000799437">
    <property type="component" value="Unassembled WGS sequence"/>
</dbReference>
<evidence type="ECO:0000259" key="1">
    <source>
        <dbReference type="Pfam" id="PF09159"/>
    </source>
</evidence>
<dbReference type="EMBL" id="ML996569">
    <property type="protein sequence ID" value="KAF2759727.1"/>
    <property type="molecule type" value="Genomic_DNA"/>
</dbReference>
<feature type="domain" description="Mitochondrial resolvase Ydc2 catalytic" evidence="1">
    <location>
        <begin position="62"/>
        <end position="342"/>
    </location>
</feature>
<keyword evidence="3" id="KW-1185">Reference proteome</keyword>
<dbReference type="InterPro" id="IPR039197">
    <property type="entry name" value="Mrs1/Cce1"/>
</dbReference>
<dbReference type="PANTHER" id="PTHR28072:SF1">
    <property type="entry name" value="CRUCIFORM CUTTING ENDONUCLEASE 1, MITOCHONDRIAL-RELATED"/>
    <property type="match status" value="1"/>
</dbReference>
<dbReference type="OrthoDB" id="5552842at2759"/>
<dbReference type="GeneID" id="54490407"/>
<sequence>MAVKKAASKLLKKAPTLTNVNLASLCGLLGLAKSGPKPALTDRFEAGMTQPRIQWKNNCARILSIDMGIKNLAYCIVDVKLESLTQPTISLQVEKWQRFDLTKLEGASTVSTTENKSALPGQESVPDDIFYPPSLATRAYDLLKNQLLPNEPSIVLIERQHFRQANGSAVQEWTIRVNMLESMLWAVLETLNRESGSGKALPRFNAFPVAPKAVGQFWVDSSTCQTESTCAEVGKARKKKKIEKKDKIAVVREWFSADTYVYFIPPRKSESSMTVNEPIEITFSKQAERVRNAFCAGARRKKKLDDSEVTDPDLDMTKKDDLADCFLQAAAWVAWEQNRLKIDNLVKQGVDRTSLLPTLITCS</sequence>
<dbReference type="SUPFAM" id="SSF53098">
    <property type="entry name" value="Ribonuclease H-like"/>
    <property type="match status" value="1"/>
</dbReference>
<reference evidence="2" key="1">
    <citation type="journal article" date="2020" name="Stud. Mycol.">
        <title>101 Dothideomycetes genomes: a test case for predicting lifestyles and emergence of pathogens.</title>
        <authorList>
            <person name="Haridas S."/>
            <person name="Albert R."/>
            <person name="Binder M."/>
            <person name="Bloem J."/>
            <person name="Labutti K."/>
            <person name="Salamov A."/>
            <person name="Andreopoulos B."/>
            <person name="Baker S."/>
            <person name="Barry K."/>
            <person name="Bills G."/>
            <person name="Bluhm B."/>
            <person name="Cannon C."/>
            <person name="Castanera R."/>
            <person name="Culley D."/>
            <person name="Daum C."/>
            <person name="Ezra D."/>
            <person name="Gonzalez J."/>
            <person name="Henrissat B."/>
            <person name="Kuo A."/>
            <person name="Liang C."/>
            <person name="Lipzen A."/>
            <person name="Lutzoni F."/>
            <person name="Magnuson J."/>
            <person name="Mondo S."/>
            <person name="Nolan M."/>
            <person name="Ohm R."/>
            <person name="Pangilinan J."/>
            <person name="Park H.-J."/>
            <person name="Ramirez L."/>
            <person name="Alfaro M."/>
            <person name="Sun H."/>
            <person name="Tritt A."/>
            <person name="Yoshinaga Y."/>
            <person name="Zwiers L.-H."/>
            <person name="Turgeon B."/>
            <person name="Goodwin S."/>
            <person name="Spatafora J."/>
            <person name="Crous P."/>
            <person name="Grigoriev I."/>
        </authorList>
    </citation>
    <scope>NUCLEOTIDE SEQUENCE</scope>
    <source>
        <strain evidence="2">CBS 121739</strain>
    </source>
</reference>
<organism evidence="2 3">
    <name type="scientific">Pseudovirgaria hyperparasitica</name>
    <dbReference type="NCBI Taxonomy" id="470096"/>
    <lineage>
        <taxon>Eukaryota</taxon>
        <taxon>Fungi</taxon>
        <taxon>Dikarya</taxon>
        <taxon>Ascomycota</taxon>
        <taxon>Pezizomycotina</taxon>
        <taxon>Dothideomycetes</taxon>
        <taxon>Dothideomycetes incertae sedis</taxon>
        <taxon>Acrospermales</taxon>
        <taxon>Acrospermaceae</taxon>
        <taxon>Pseudovirgaria</taxon>
    </lineage>
</organism>
<dbReference type="CDD" id="cd16963">
    <property type="entry name" value="CCE1"/>
    <property type="match status" value="1"/>
</dbReference>
<dbReference type="GO" id="GO:0000403">
    <property type="term" value="F:Y-form DNA binding"/>
    <property type="evidence" value="ECO:0007669"/>
    <property type="project" value="TreeGrafter"/>
</dbReference>
<protein>
    <submittedName>
        <fullName evidence="2">Ribonuclease H-like protein</fullName>
    </submittedName>
</protein>
<name>A0A6A6WDU0_9PEZI</name>
<dbReference type="GO" id="GO:0070336">
    <property type="term" value="F:flap-structured DNA binding"/>
    <property type="evidence" value="ECO:0007669"/>
    <property type="project" value="TreeGrafter"/>
</dbReference>
<proteinExistence type="predicted"/>
<evidence type="ECO:0000313" key="2">
    <source>
        <dbReference type="EMBL" id="KAF2759727.1"/>
    </source>
</evidence>
<dbReference type="InterPro" id="IPR036397">
    <property type="entry name" value="RNaseH_sf"/>
</dbReference>
<dbReference type="GO" id="GO:0000402">
    <property type="term" value="F:crossed form four-way junction DNA binding"/>
    <property type="evidence" value="ECO:0007669"/>
    <property type="project" value="TreeGrafter"/>
</dbReference>
<dbReference type="RefSeq" id="XP_033602178.1">
    <property type="nucleotide sequence ID" value="XM_033749353.1"/>
</dbReference>
<dbReference type="InterPro" id="IPR012337">
    <property type="entry name" value="RNaseH-like_sf"/>
</dbReference>
<evidence type="ECO:0000313" key="3">
    <source>
        <dbReference type="Proteomes" id="UP000799437"/>
    </source>
</evidence>
<dbReference type="AlphaFoldDB" id="A0A6A6WDU0"/>
<accession>A0A6A6WDU0</accession>
<dbReference type="Gene3D" id="3.30.420.10">
    <property type="entry name" value="Ribonuclease H-like superfamily/Ribonuclease H"/>
    <property type="match status" value="1"/>
</dbReference>
<dbReference type="InterPro" id="IPR015242">
    <property type="entry name" value="Ydc2_cat"/>
</dbReference>
<dbReference type="Pfam" id="PF09159">
    <property type="entry name" value="Ydc2-catalyt"/>
    <property type="match status" value="1"/>
</dbReference>